<feature type="domain" description="tRNA synthetases class I catalytic" evidence="5">
    <location>
        <begin position="1"/>
        <end position="287"/>
    </location>
</feature>
<feature type="non-terminal residue" evidence="6">
    <location>
        <position position="287"/>
    </location>
</feature>
<name>A0ABP0VDZ0_9BRYO</name>
<keyword evidence="3" id="KW-0547">Nucleotide-binding</keyword>
<reference evidence="6" key="1">
    <citation type="submission" date="2024-02" db="EMBL/GenBank/DDBJ databases">
        <authorList>
            <consortium name="ELIXIR-Norway"/>
            <consortium name="Elixir Norway"/>
        </authorList>
    </citation>
    <scope>NUCLEOTIDE SEQUENCE</scope>
</reference>
<dbReference type="SUPFAM" id="SSF52374">
    <property type="entry name" value="Nucleotidylyl transferase"/>
    <property type="match status" value="1"/>
</dbReference>
<evidence type="ECO:0000259" key="5">
    <source>
        <dbReference type="Pfam" id="PF01406"/>
    </source>
</evidence>
<evidence type="ECO:0000256" key="4">
    <source>
        <dbReference type="ARBA" id="ARBA00022840"/>
    </source>
</evidence>
<dbReference type="Pfam" id="PF01406">
    <property type="entry name" value="tRNA-synt_1e"/>
    <property type="match status" value="1"/>
</dbReference>
<dbReference type="InterPro" id="IPR014729">
    <property type="entry name" value="Rossmann-like_a/b/a_fold"/>
</dbReference>
<accession>A0ABP0VDZ0</accession>
<keyword evidence="2" id="KW-0436">Ligase</keyword>
<dbReference type="PANTHER" id="PTHR10890">
    <property type="entry name" value="CYSTEINYL-TRNA SYNTHETASE"/>
    <property type="match status" value="1"/>
</dbReference>
<gene>
    <name evidence="6" type="ORF">CSSPJE1EN1_LOCUS27559</name>
</gene>
<dbReference type="Proteomes" id="UP001497444">
    <property type="component" value="Unassembled WGS sequence"/>
</dbReference>
<comment type="caution">
    <text evidence="6">The sequence shown here is derived from an EMBL/GenBank/DDBJ whole genome shotgun (WGS) entry which is preliminary data.</text>
</comment>
<dbReference type="InterPro" id="IPR032678">
    <property type="entry name" value="tRNA-synt_1_cat_dom"/>
</dbReference>
<keyword evidence="4" id="KW-0067">ATP-binding</keyword>
<dbReference type="PRINTS" id="PR00983">
    <property type="entry name" value="TRNASYNTHCYS"/>
</dbReference>
<proteinExistence type="inferred from homology"/>
<dbReference type="EMBL" id="CAXAQS010000573">
    <property type="protein sequence ID" value="CAK9252181.1"/>
    <property type="molecule type" value="Genomic_DNA"/>
</dbReference>
<dbReference type="Gene3D" id="3.40.50.620">
    <property type="entry name" value="HUPs"/>
    <property type="match status" value="1"/>
</dbReference>
<organism evidence="6 7">
    <name type="scientific">Sphagnum jensenii</name>
    <dbReference type="NCBI Taxonomy" id="128206"/>
    <lineage>
        <taxon>Eukaryota</taxon>
        <taxon>Viridiplantae</taxon>
        <taxon>Streptophyta</taxon>
        <taxon>Embryophyta</taxon>
        <taxon>Bryophyta</taxon>
        <taxon>Sphagnophytina</taxon>
        <taxon>Sphagnopsida</taxon>
        <taxon>Sphagnales</taxon>
        <taxon>Sphagnaceae</taxon>
        <taxon>Sphagnum</taxon>
    </lineage>
</organism>
<evidence type="ECO:0000313" key="6">
    <source>
        <dbReference type="EMBL" id="CAK9252181.1"/>
    </source>
</evidence>
<sequence>MYCCGPTVYDDCHLGHAFTYIRCDLFRRVLDNYCGIYVLMAMNITDIDDKIITKAKQTNSDFKSVANFYYNSFIEDMHSLNIMSANCYLRVSDHMINIIDYIKHIYKKGFAYIGSNGDLNFDFNHFIKTFNITNSFGTDSPPITEKSLGKKSPKDFALWKSAKAGEPKWHFVTHDGITFSGRPGWHIECSALAQTVFGNQIDLHFGGIDLMFPHHHCESCCSHAFQQTDDSKPLYSWANIWLHSGHLILKSEKMSKSLGNVISIKQFLSENSANILRLFCIRTHYRS</sequence>
<comment type="similarity">
    <text evidence="1">Belongs to the class-I aminoacyl-tRNA synthetase family.</text>
</comment>
<keyword evidence="7" id="KW-1185">Reference proteome</keyword>
<dbReference type="InterPro" id="IPR024909">
    <property type="entry name" value="Cys-tRNA/MSH_ligase"/>
</dbReference>
<protein>
    <recommendedName>
        <fullName evidence="5">tRNA synthetases class I catalytic domain-containing protein</fullName>
    </recommendedName>
</protein>
<dbReference type="PANTHER" id="PTHR10890:SF27">
    <property type="entry name" value="CYSTEINE--TRNA LIGASE, MITOCHONDRIAL-RELATED"/>
    <property type="match status" value="1"/>
</dbReference>
<evidence type="ECO:0000256" key="2">
    <source>
        <dbReference type="ARBA" id="ARBA00022598"/>
    </source>
</evidence>
<evidence type="ECO:0000313" key="7">
    <source>
        <dbReference type="Proteomes" id="UP001497444"/>
    </source>
</evidence>
<evidence type="ECO:0000256" key="1">
    <source>
        <dbReference type="ARBA" id="ARBA00005594"/>
    </source>
</evidence>
<evidence type="ECO:0000256" key="3">
    <source>
        <dbReference type="ARBA" id="ARBA00022741"/>
    </source>
</evidence>